<dbReference type="Proteomes" id="UP000196125">
    <property type="component" value="Unassembled WGS sequence"/>
</dbReference>
<name>A0A1Y6IVS3_9VIBR</name>
<evidence type="ECO:0000313" key="2">
    <source>
        <dbReference type="Proteomes" id="UP000196125"/>
    </source>
</evidence>
<accession>A0A1Y6IVS3</accession>
<organism evidence="1 2">
    <name type="scientific">Vibrio mangrovi</name>
    <dbReference type="NCBI Taxonomy" id="474394"/>
    <lineage>
        <taxon>Bacteria</taxon>
        <taxon>Pseudomonadati</taxon>
        <taxon>Pseudomonadota</taxon>
        <taxon>Gammaproteobacteria</taxon>
        <taxon>Vibrionales</taxon>
        <taxon>Vibrionaceae</taxon>
        <taxon>Vibrio</taxon>
    </lineage>
</organism>
<gene>
    <name evidence="1" type="ORF">VIM7927_01868</name>
</gene>
<dbReference type="SUPFAM" id="SSF53955">
    <property type="entry name" value="Lysozyme-like"/>
    <property type="match status" value="1"/>
</dbReference>
<reference evidence="1 2" key="1">
    <citation type="submission" date="2017-05" db="EMBL/GenBank/DDBJ databases">
        <authorList>
            <person name="Song R."/>
            <person name="Chenine A.L."/>
            <person name="Ruprecht R.M."/>
        </authorList>
    </citation>
    <scope>NUCLEOTIDE SEQUENCE [LARGE SCALE GENOMIC DNA]</scope>
    <source>
        <strain evidence="1 2">CECT 7927</strain>
    </source>
</reference>
<dbReference type="InterPro" id="IPR011055">
    <property type="entry name" value="Dup_hybrid_motif"/>
</dbReference>
<dbReference type="InterPro" id="IPR023346">
    <property type="entry name" value="Lysozyme-like_dom_sf"/>
</dbReference>
<protein>
    <submittedName>
        <fullName evidence="1">Uncharacterized protein</fullName>
    </submittedName>
</protein>
<evidence type="ECO:0000313" key="1">
    <source>
        <dbReference type="EMBL" id="SMS00602.1"/>
    </source>
</evidence>
<dbReference type="Gene3D" id="1.10.530.10">
    <property type="match status" value="1"/>
</dbReference>
<dbReference type="Gene3D" id="2.70.70.10">
    <property type="entry name" value="Glucose Permease (Domain IIA)"/>
    <property type="match status" value="1"/>
</dbReference>
<proteinExistence type="predicted"/>
<dbReference type="EMBL" id="FXXI01000002">
    <property type="protein sequence ID" value="SMS00602.1"/>
    <property type="molecule type" value="Genomic_DNA"/>
</dbReference>
<dbReference type="CDD" id="cd00736">
    <property type="entry name" value="lambda_lys-like"/>
    <property type="match status" value="1"/>
</dbReference>
<sequence>MGFLWMKFVFPITKEDGKEFPDQQSLETQVQKEENGQFGYNPANKSWHGGIHFTKKNAKWVKNQRPIRAIADGKVVACRIGSDYQTTEFNCHISKYSNDFCLIEHEMSYKEGKTDKSFTFYSLYKHLAPHCEPHAAISLCRRYVISEPRNARAHAGLSGDSVKLEKGVVLEETDCESQIKDNYEFRQFKVVGNPSDGKGIADTGLNIWLAVRETKNLMPSFATKIEKLPGQYKMTRSDRNVRKQAGLEGSAETLHTGTIIEVLDEAGISKDGYEFRIIKIIDNKGTATDLIDNGVKVWLAVSEIKHARNLLKTFATKIKTEEDDNISGQYKMTKSDRRVRKEAGLDGDSETLFTGTIIEAVDDSVDVKDGYDFHEFKIVENKGTDTNIIKNGAHVWLACRDSQDIFPSFTCEASPDWMVHGVIAKVTTNMIVRSDPDPKTKNIGDKIASIKSGTRIFYQKTQNHDWFFLNGKKRLFALCKFIDNDVEIAKGRSLETGWLCIESTYIQPLARKTLELDTLHSLSSSSPYIVKAGDPIGYLGRYDKLNTQKENSFDPEYQIHFEVLSKERPPVGFFERLMDKDSIEKLRWIKDEDSDGFIDKPDPPFLFQEVTRLVTKSDDVQTTEQTKDALLPWDSFRTIVAYHESEWYLNSSEKPFLDDLLEKYRHPQMPDIINHEKQRIDSLIWMQEEKKINFDRCAWHWWPIFRNGISPEEARVRAFLRMIRVGEGTIGEKGYETLFGGESFIKDYKKDWSTHPKILIKTKAFNSTAAGAYQVMGYTWDDPMMKKLREKKYSNLILDFSPLSQDYFCIALLKYKVKGFSGEIKIKVNNKEVIKKYNEKFYVDGKRQSALDLIIRGEIDKAVKVSAFVWASLPPGVYGQPKKEEKEVMKLYNNYLLEEKSGVSDLHLPQGFLEYFK</sequence>
<dbReference type="AlphaFoldDB" id="A0A1Y6IVS3"/>